<feature type="domain" description="HTH araC/xylS-type" evidence="10">
    <location>
        <begin position="665"/>
        <end position="763"/>
    </location>
</feature>
<dbReference type="Pfam" id="PF02743">
    <property type="entry name" value="dCache_1"/>
    <property type="match status" value="1"/>
</dbReference>
<keyword evidence="2" id="KW-1003">Cell membrane</keyword>
<keyword evidence="12" id="KW-1185">Reference proteome</keyword>
<evidence type="ECO:0000256" key="5">
    <source>
        <dbReference type="ARBA" id="ARBA00023015"/>
    </source>
</evidence>
<evidence type="ECO:0000313" key="12">
    <source>
        <dbReference type="Proteomes" id="UP001652445"/>
    </source>
</evidence>
<dbReference type="SUPFAM" id="SSF46689">
    <property type="entry name" value="Homeodomain-like"/>
    <property type="match status" value="1"/>
</dbReference>
<dbReference type="Proteomes" id="UP001652445">
    <property type="component" value="Unassembled WGS sequence"/>
</dbReference>
<dbReference type="InterPro" id="IPR041522">
    <property type="entry name" value="CdaR_GGDEF"/>
</dbReference>
<keyword evidence="5" id="KW-0805">Transcription regulation</keyword>
<dbReference type="PROSITE" id="PS01124">
    <property type="entry name" value="HTH_ARAC_FAMILY_2"/>
    <property type="match status" value="1"/>
</dbReference>
<dbReference type="PANTHER" id="PTHR43280">
    <property type="entry name" value="ARAC-FAMILY TRANSCRIPTIONAL REGULATOR"/>
    <property type="match status" value="1"/>
</dbReference>
<name>A0ABT2UCC7_9BACL</name>
<dbReference type="InterPro" id="IPR018062">
    <property type="entry name" value="HTH_AraC-typ_CS"/>
</dbReference>
<keyword evidence="6" id="KW-0238">DNA-binding</keyword>
<accession>A0ABT2UCC7</accession>
<keyword evidence="4 9" id="KW-1133">Transmembrane helix</keyword>
<evidence type="ECO:0000256" key="2">
    <source>
        <dbReference type="ARBA" id="ARBA00022475"/>
    </source>
</evidence>
<dbReference type="RefSeq" id="WP_262683268.1">
    <property type="nucleotide sequence ID" value="NZ_JAOQIO010000015.1"/>
</dbReference>
<evidence type="ECO:0000256" key="3">
    <source>
        <dbReference type="ARBA" id="ARBA00022692"/>
    </source>
</evidence>
<evidence type="ECO:0000256" key="1">
    <source>
        <dbReference type="ARBA" id="ARBA00004651"/>
    </source>
</evidence>
<evidence type="ECO:0000256" key="9">
    <source>
        <dbReference type="SAM" id="Phobius"/>
    </source>
</evidence>
<dbReference type="SMART" id="SM00342">
    <property type="entry name" value="HTH_ARAC"/>
    <property type="match status" value="1"/>
</dbReference>
<reference evidence="11 12" key="1">
    <citation type="submission" date="2022-09" db="EMBL/GenBank/DDBJ databases">
        <authorList>
            <person name="Han X.L."/>
            <person name="Wang Q."/>
            <person name="Lu T."/>
        </authorList>
    </citation>
    <scope>NUCLEOTIDE SEQUENCE [LARGE SCALE GENOMIC DNA]</scope>
    <source>
        <strain evidence="11 12">WQ 127069</strain>
    </source>
</reference>
<dbReference type="PROSITE" id="PS00041">
    <property type="entry name" value="HTH_ARAC_FAMILY_1"/>
    <property type="match status" value="1"/>
</dbReference>
<dbReference type="InterPro" id="IPR018060">
    <property type="entry name" value="HTH_AraC"/>
</dbReference>
<comment type="caution">
    <text evidence="11">The sequence shown here is derived from an EMBL/GenBank/DDBJ whole genome shotgun (WGS) entry which is preliminary data.</text>
</comment>
<evidence type="ECO:0000256" key="8">
    <source>
        <dbReference type="ARBA" id="ARBA00023163"/>
    </source>
</evidence>
<sequence length="763" mass="87359">MNVKRVLNTRNSIIYTQILSYILILLIPIIFTGIVYFVTVRTIEQETNRANLAMLKLVQLNMDNILKDAERLSFDIAFNPDIQLLATSQETNWNNKQYEVSQIVKDFKRMNITNGYIDNFYVYFKNLDAVISSTTASRSNYMYSNLVNNDLRYEQWIDTLQNAYNGRYISIGNKTNSNEDSGALAYMRSIPISNWEKSLATIVILLNKERFTEMIQNIQSAQYGSIFILDQDNNILASTASFHLSDILQVDELKRSDNMLVKGQGKDSLIISYTKSDVSQLKYVSIVRREIVMEKSEFTEKLMIASIILCLIFGGAVSVLLTWRNYNPVRNLIRIVQNGKIKNPYDRSSNEYQFIYEAIQDTLQEKEKINLKLIQQSSVVRADFLQKLLKGKFGNISVHHNAFYALDMQFISGDFIVVLLSIEDKGKLISLGIGDDFEAKSKLPSFVITNVFEELLGQRYKNFVTEIDEKIVFLVNLQDPEAVDHVQELVNITEELQSFFRKYYNMILTVSISDAHTGIHGMQEAYQEAVEALEYKLIAGNGKIISFQSLKYNVRDYFYPLEKEQKLVNCIKSGEFEKGKQLLDDIIRSNFIDGTPTAEMTRYFMFDLASTVVKTVKEISAAEPVEKLFECETVAELQAEITNTLSSVCKHIQSKTGNRSYELSRSIIEFVNSHYGEVTLNIAMIAENLGITPSYMSKLFKEQTGETLPDYINKVRLEKAKVLLREEKLNISDAAVKVGYLNSNALIRSFKKYEGVTPGKYKE</sequence>
<keyword evidence="7 9" id="KW-0472">Membrane</keyword>
<evidence type="ECO:0000259" key="10">
    <source>
        <dbReference type="PROSITE" id="PS01124"/>
    </source>
</evidence>
<keyword evidence="3 9" id="KW-0812">Transmembrane</keyword>
<dbReference type="Pfam" id="PF12833">
    <property type="entry name" value="HTH_18"/>
    <property type="match status" value="1"/>
</dbReference>
<feature type="transmembrane region" description="Helical" evidence="9">
    <location>
        <begin position="302"/>
        <end position="323"/>
    </location>
</feature>
<feature type="transmembrane region" description="Helical" evidence="9">
    <location>
        <begin position="12"/>
        <end position="39"/>
    </location>
</feature>
<evidence type="ECO:0000313" key="11">
    <source>
        <dbReference type="EMBL" id="MCU6791826.1"/>
    </source>
</evidence>
<protein>
    <submittedName>
        <fullName evidence="11">Helix-turn-helix domain-containing protein</fullName>
    </submittedName>
</protein>
<evidence type="ECO:0000256" key="4">
    <source>
        <dbReference type="ARBA" id="ARBA00022989"/>
    </source>
</evidence>
<comment type="subcellular location">
    <subcellularLocation>
        <location evidence="1">Cell membrane</location>
        <topology evidence="1">Multi-pass membrane protein</topology>
    </subcellularLocation>
</comment>
<dbReference type="InterPro" id="IPR009057">
    <property type="entry name" value="Homeodomain-like_sf"/>
</dbReference>
<dbReference type="InterPro" id="IPR033479">
    <property type="entry name" value="dCache_1"/>
</dbReference>
<proteinExistence type="predicted"/>
<keyword evidence="8" id="KW-0804">Transcription</keyword>
<evidence type="ECO:0000256" key="7">
    <source>
        <dbReference type="ARBA" id="ARBA00023136"/>
    </source>
</evidence>
<dbReference type="EMBL" id="JAOQIO010000015">
    <property type="protein sequence ID" value="MCU6791826.1"/>
    <property type="molecule type" value="Genomic_DNA"/>
</dbReference>
<dbReference type="Gene3D" id="1.10.10.60">
    <property type="entry name" value="Homeodomain-like"/>
    <property type="match status" value="2"/>
</dbReference>
<evidence type="ECO:0000256" key="6">
    <source>
        <dbReference type="ARBA" id="ARBA00023125"/>
    </source>
</evidence>
<organism evidence="11 12">
    <name type="scientific">Paenibacillus baimaensis</name>
    <dbReference type="NCBI Taxonomy" id="2982185"/>
    <lineage>
        <taxon>Bacteria</taxon>
        <taxon>Bacillati</taxon>
        <taxon>Bacillota</taxon>
        <taxon>Bacilli</taxon>
        <taxon>Bacillales</taxon>
        <taxon>Paenibacillaceae</taxon>
        <taxon>Paenibacillus</taxon>
    </lineage>
</organism>
<gene>
    <name evidence="11" type="ORF">OB236_06755</name>
</gene>
<dbReference type="PANTHER" id="PTHR43280:SF2">
    <property type="entry name" value="HTH-TYPE TRANSCRIPTIONAL REGULATOR EXSA"/>
    <property type="match status" value="1"/>
</dbReference>
<dbReference type="Pfam" id="PF17853">
    <property type="entry name" value="GGDEF_2"/>
    <property type="match status" value="1"/>
</dbReference>